<dbReference type="InterPro" id="IPR007522">
    <property type="entry name" value="CRISPR-assoc_prot_TM1795"/>
</dbReference>
<dbReference type="RefSeq" id="WP_012895963.1">
    <property type="nucleotide sequence ID" value="NC_013642.1"/>
</dbReference>
<keyword evidence="4" id="KW-1185">Reference proteome</keyword>
<name>D2C6C1_THEP2</name>
<evidence type="ECO:0000256" key="1">
    <source>
        <dbReference type="ARBA" id="ARBA00023118"/>
    </source>
</evidence>
<keyword evidence="1" id="KW-0051">Antiviral defense</keyword>
<dbReference type="InterPro" id="IPR005537">
    <property type="entry name" value="RAMP_III_fam"/>
</dbReference>
<dbReference type="NCBIfam" id="TIGR01894">
    <property type="entry name" value="cas_TM1795_cmr1"/>
    <property type="match status" value="1"/>
</dbReference>
<dbReference type="HOGENOM" id="CLU_058787_0_0_0"/>
<dbReference type="AlphaFoldDB" id="D2C6C1"/>
<protein>
    <submittedName>
        <fullName evidence="3">CRISPR-associated RAMP protein, Cmr1 family</fullName>
    </submittedName>
</protein>
<accession>D2C6C1</accession>
<gene>
    <name evidence="3" type="ordered locus">Tnap_0406</name>
</gene>
<dbReference type="Proteomes" id="UP000000940">
    <property type="component" value="Chromosome"/>
</dbReference>
<evidence type="ECO:0000313" key="3">
    <source>
        <dbReference type="EMBL" id="ADA66507.1"/>
    </source>
</evidence>
<evidence type="ECO:0000259" key="2">
    <source>
        <dbReference type="Pfam" id="PF03787"/>
    </source>
</evidence>
<dbReference type="KEGG" id="tnp:Tnap_0406"/>
<dbReference type="GO" id="GO:0051607">
    <property type="term" value="P:defense response to virus"/>
    <property type="evidence" value="ECO:0007669"/>
    <property type="project" value="UniProtKB-KW"/>
</dbReference>
<evidence type="ECO:0000313" key="4">
    <source>
        <dbReference type="Proteomes" id="UP000000940"/>
    </source>
</evidence>
<proteinExistence type="predicted"/>
<reference evidence="3 4" key="1">
    <citation type="submission" date="2009-12" db="EMBL/GenBank/DDBJ databases">
        <title>Complete sequence of Thermotoga petrophila RKU-1.</title>
        <authorList>
            <consortium name="US DOE Joint Genome Institute"/>
            <person name="Lucas S."/>
            <person name="Copeland A."/>
            <person name="Lapidus A."/>
            <person name="Glavina del Rio T."/>
            <person name="Dalin E."/>
            <person name="Tice H."/>
            <person name="Bruce D."/>
            <person name="Goodwin L."/>
            <person name="Pitluck S."/>
            <person name="Munk A.C."/>
            <person name="Brettin T."/>
            <person name="Detter J.C."/>
            <person name="Han C."/>
            <person name="Tapia R."/>
            <person name="Larimer F."/>
            <person name="Land M."/>
            <person name="Hauser L."/>
            <person name="Kyrpides N."/>
            <person name="Mikhailova N."/>
            <person name="Nelson K.E."/>
            <person name="Gogarten J.P."/>
            <person name="Noll K.M."/>
        </authorList>
    </citation>
    <scope>NUCLEOTIDE SEQUENCE [LARGE SCALE GENOMIC DNA]</scope>
    <source>
        <strain evidence="4">ATCC BAA-489 / DSM 13996 / JCM 10882 / RKU-10</strain>
    </source>
</reference>
<sequence length="406" mass="46785">MILIVFQKILAKTPIWTGNIDSKSDTIQPTGIMGSLRWWTEALLRGMEEFACDPTSNSRCPDDGNYCPSCLIFGATGRRRLFRLEINGGERISFRRINIKPSNRSRGWFFGPGVAGNLELKMISLDGKFDEVLVLTPLIIASKWGGIGAKTQLGYGVVEVTNPPDISFENFKKVLENLSQKGKRQRSNEPDFPDLREMFFAKVRFKVNKSSWWKEIDGITEEETKQAMEVCIRNDFLPIAPVIKNWLRYGNGSRIWRSNQNVKGLENWLFGTSKKVCPKCYSAKIDKESNETYKCRDCGQKFGAGEIINRCASKINISCAYKISDDLWEIRIWGWIPQSTFYGFQRESFLNNLKDALSSREFYTLLGNQTSDHRLDVWREYASNRDTIKEERNFDDFIESLLREDK</sequence>
<dbReference type="Pfam" id="PF03787">
    <property type="entry name" value="RAMPs"/>
    <property type="match status" value="1"/>
</dbReference>
<feature type="domain" description="CRISPR type III-associated protein" evidence="2">
    <location>
        <begin position="9"/>
        <end position="159"/>
    </location>
</feature>
<dbReference type="EMBL" id="CP001839">
    <property type="protein sequence ID" value="ADA66507.1"/>
    <property type="molecule type" value="Genomic_DNA"/>
</dbReference>
<organism evidence="3 4">
    <name type="scientific">Thermotoga petrophila (strain ATCC BAA-489 / DSM 13996 / JCM 10882 / RKU-10)</name>
    <name type="common">Thermotoga naphthophila</name>
    <dbReference type="NCBI Taxonomy" id="590168"/>
    <lineage>
        <taxon>Bacteria</taxon>
        <taxon>Thermotogati</taxon>
        <taxon>Thermotogota</taxon>
        <taxon>Thermotogae</taxon>
        <taxon>Thermotogales</taxon>
        <taxon>Thermotogaceae</taxon>
        <taxon>Thermotoga</taxon>
    </lineage>
</organism>